<dbReference type="GO" id="GO:0004930">
    <property type="term" value="F:G protein-coupled receptor activity"/>
    <property type="evidence" value="ECO:0007669"/>
    <property type="project" value="UniProtKB-KW"/>
</dbReference>
<comment type="similarity">
    <text evidence="13">Belongs to the G-protein coupled receptor 1 family.</text>
</comment>
<dbReference type="PROSITE" id="PS00237">
    <property type="entry name" value="G_PROTEIN_RECEP_F1_1"/>
    <property type="match status" value="1"/>
</dbReference>
<dbReference type="FunFam" id="1.20.1070.10:FF:000001">
    <property type="entry name" value="Olfactory receptor"/>
    <property type="match status" value="1"/>
</dbReference>
<dbReference type="InterPro" id="IPR017452">
    <property type="entry name" value="GPCR_Rhodpsn_7TM"/>
</dbReference>
<keyword evidence="2 14" id="KW-1003">Cell membrane</keyword>
<dbReference type="InterPro" id="IPR050939">
    <property type="entry name" value="Olfactory_GPCR1"/>
</dbReference>
<feature type="domain" description="G-protein coupled receptors family 1 profile" evidence="15">
    <location>
        <begin position="41"/>
        <end position="291"/>
    </location>
</feature>
<dbReference type="PANTHER" id="PTHR24242:SF227">
    <property type="entry name" value="OLFACTORY RECEPTOR"/>
    <property type="match status" value="1"/>
</dbReference>
<evidence type="ECO:0000256" key="1">
    <source>
        <dbReference type="ARBA" id="ARBA00004651"/>
    </source>
</evidence>
<evidence type="ECO:0000256" key="10">
    <source>
        <dbReference type="ARBA" id="ARBA00023170"/>
    </source>
</evidence>
<dbReference type="Gene3D" id="1.20.1070.10">
    <property type="entry name" value="Rhodopsin 7-helix transmembrane proteins"/>
    <property type="match status" value="1"/>
</dbReference>
<evidence type="ECO:0000256" key="8">
    <source>
        <dbReference type="ARBA" id="ARBA00023136"/>
    </source>
</evidence>
<dbReference type="SUPFAM" id="SSF81321">
    <property type="entry name" value="Family A G protein-coupled receptor-like"/>
    <property type="match status" value="1"/>
</dbReference>
<keyword evidence="4 13" id="KW-0812">Transmembrane</keyword>
<comment type="subcellular location">
    <subcellularLocation>
        <location evidence="1 14">Cell membrane</location>
        <topology evidence="1 14">Multi-pass membrane protein</topology>
    </subcellularLocation>
</comment>
<evidence type="ECO:0000256" key="7">
    <source>
        <dbReference type="ARBA" id="ARBA00023040"/>
    </source>
</evidence>
<dbReference type="PRINTS" id="PR00245">
    <property type="entry name" value="OLFACTORYR"/>
</dbReference>
<evidence type="ECO:0000256" key="4">
    <source>
        <dbReference type="ARBA" id="ARBA00022692"/>
    </source>
</evidence>
<feature type="transmembrane region" description="Helical" evidence="14">
    <location>
        <begin position="61"/>
        <end position="82"/>
    </location>
</feature>
<dbReference type="GO" id="GO:0005886">
    <property type="term" value="C:plasma membrane"/>
    <property type="evidence" value="ECO:0007669"/>
    <property type="project" value="UniProtKB-SubCell"/>
</dbReference>
<keyword evidence="5 14" id="KW-0552">Olfaction</keyword>
<dbReference type="PANTHER" id="PTHR24242">
    <property type="entry name" value="G-PROTEIN COUPLED RECEPTOR"/>
    <property type="match status" value="1"/>
</dbReference>
<feature type="transmembrane region" description="Helical" evidence="14">
    <location>
        <begin position="239"/>
        <end position="263"/>
    </location>
</feature>
<dbReference type="Pfam" id="PF13853">
    <property type="entry name" value="7tm_4"/>
    <property type="match status" value="1"/>
</dbReference>
<dbReference type="PROSITE" id="PS50262">
    <property type="entry name" value="G_PROTEIN_RECEP_F1_2"/>
    <property type="match status" value="1"/>
</dbReference>
<evidence type="ECO:0000256" key="5">
    <source>
        <dbReference type="ARBA" id="ARBA00022725"/>
    </source>
</evidence>
<accession>A0AAV2ZPD2</accession>
<reference evidence="16" key="1">
    <citation type="thesis" date="2020" institute="ProQuest LLC" country="789 East Eisenhower Parkway, Ann Arbor, MI, USA">
        <title>Comparative Genomics and Chromosome Evolution.</title>
        <authorList>
            <person name="Mudd A.B."/>
        </authorList>
    </citation>
    <scope>NUCLEOTIDE SEQUENCE</scope>
    <source>
        <strain evidence="16">1538</strain>
        <tissue evidence="16">Blood</tissue>
    </source>
</reference>
<protein>
    <recommendedName>
        <fullName evidence="14">Olfactory receptor</fullName>
    </recommendedName>
</protein>
<feature type="transmembrane region" description="Helical" evidence="14">
    <location>
        <begin position="275"/>
        <end position="293"/>
    </location>
</feature>
<gene>
    <name evidence="16" type="ORF">GDO54_003754</name>
</gene>
<feature type="transmembrane region" description="Helical" evidence="14">
    <location>
        <begin position="202"/>
        <end position="227"/>
    </location>
</feature>
<evidence type="ECO:0000256" key="13">
    <source>
        <dbReference type="RuleBase" id="RU000688"/>
    </source>
</evidence>
<proteinExistence type="inferred from homology"/>
<dbReference type="GO" id="GO:0004984">
    <property type="term" value="F:olfactory receptor activity"/>
    <property type="evidence" value="ECO:0007669"/>
    <property type="project" value="InterPro"/>
</dbReference>
<evidence type="ECO:0000313" key="17">
    <source>
        <dbReference type="Proteomes" id="UP001181693"/>
    </source>
</evidence>
<comment type="caution">
    <text evidence="16">The sequence shown here is derived from an EMBL/GenBank/DDBJ whole genome shotgun (WGS) entry which is preliminary data.</text>
</comment>
<keyword evidence="11" id="KW-0325">Glycoprotein</keyword>
<evidence type="ECO:0000313" key="16">
    <source>
        <dbReference type="EMBL" id="DBA16354.1"/>
    </source>
</evidence>
<keyword evidence="17" id="KW-1185">Reference proteome</keyword>
<dbReference type="InterPro" id="IPR000276">
    <property type="entry name" value="GPCR_Rhodpsn"/>
</dbReference>
<keyword evidence="3 14" id="KW-0716">Sensory transduction</keyword>
<organism evidence="16 17">
    <name type="scientific">Pyxicephalus adspersus</name>
    <name type="common">African bullfrog</name>
    <dbReference type="NCBI Taxonomy" id="30357"/>
    <lineage>
        <taxon>Eukaryota</taxon>
        <taxon>Metazoa</taxon>
        <taxon>Chordata</taxon>
        <taxon>Craniata</taxon>
        <taxon>Vertebrata</taxon>
        <taxon>Euteleostomi</taxon>
        <taxon>Amphibia</taxon>
        <taxon>Batrachia</taxon>
        <taxon>Anura</taxon>
        <taxon>Neobatrachia</taxon>
        <taxon>Ranoidea</taxon>
        <taxon>Pyxicephalidae</taxon>
        <taxon>Pyxicephalinae</taxon>
        <taxon>Pyxicephalus</taxon>
    </lineage>
</organism>
<evidence type="ECO:0000256" key="11">
    <source>
        <dbReference type="ARBA" id="ARBA00023180"/>
    </source>
</evidence>
<feature type="transmembrane region" description="Helical" evidence="14">
    <location>
        <begin position="141"/>
        <end position="163"/>
    </location>
</feature>
<keyword evidence="10 13" id="KW-0675">Receptor</keyword>
<feature type="transmembrane region" description="Helical" evidence="14">
    <location>
        <begin position="102"/>
        <end position="120"/>
    </location>
</feature>
<feature type="transmembrane region" description="Helical" evidence="14">
    <location>
        <begin position="25"/>
        <end position="49"/>
    </location>
</feature>
<keyword evidence="7 13" id="KW-0297">G-protein coupled receptor</keyword>
<evidence type="ECO:0000259" key="15">
    <source>
        <dbReference type="PROSITE" id="PS50262"/>
    </source>
</evidence>
<dbReference type="AlphaFoldDB" id="A0AAV2ZPD2"/>
<keyword evidence="8 14" id="KW-0472">Membrane</keyword>
<dbReference type="Proteomes" id="UP001181693">
    <property type="component" value="Unassembled WGS sequence"/>
</dbReference>
<evidence type="ECO:0000256" key="6">
    <source>
        <dbReference type="ARBA" id="ARBA00022989"/>
    </source>
</evidence>
<sequence>MRLSNDSNIYDIILIGFPNLQKFNILLFLTLLCIYLFIIAANILIFFVIQRQPSLHFPMNFFIGALSCLEICYTSVTIPKMLADLLNEEKKITLSACIVQAYVAHSLGASECYILTVMGYDRYLAICKPLQYSSIMTTRRYIHLVVGCFVGGFLIPLIEVILISPLPFCGPNQIENVFCDFTPLIYLACTDTNFYITVEFCIGLLILLIISFPLILFSYIRIILVILKIKSKLGRQKAFSTCGAHLIVVTLFFGSAAFVYVRVSKSSSVDLDRTVGLTYAVFTPLANPIIYGLKNREIKKSIQKYLSFPKVS</sequence>
<dbReference type="EMBL" id="DYDO01000011">
    <property type="protein sequence ID" value="DBA16354.1"/>
    <property type="molecule type" value="Genomic_DNA"/>
</dbReference>
<evidence type="ECO:0000256" key="3">
    <source>
        <dbReference type="ARBA" id="ARBA00022606"/>
    </source>
</evidence>
<keyword evidence="6 14" id="KW-1133">Transmembrane helix</keyword>
<evidence type="ECO:0000256" key="9">
    <source>
        <dbReference type="ARBA" id="ARBA00023157"/>
    </source>
</evidence>
<dbReference type="PRINTS" id="PR00237">
    <property type="entry name" value="GPCRRHODOPSN"/>
</dbReference>
<name>A0AAV2ZPD2_PYXAD</name>
<evidence type="ECO:0000256" key="2">
    <source>
        <dbReference type="ARBA" id="ARBA00022475"/>
    </source>
</evidence>
<evidence type="ECO:0000256" key="14">
    <source>
        <dbReference type="RuleBase" id="RU363047"/>
    </source>
</evidence>
<dbReference type="InterPro" id="IPR000725">
    <property type="entry name" value="Olfact_rcpt"/>
</dbReference>
<keyword evidence="9" id="KW-1015">Disulfide bond</keyword>
<keyword evidence="12 13" id="KW-0807">Transducer</keyword>
<evidence type="ECO:0000256" key="12">
    <source>
        <dbReference type="ARBA" id="ARBA00023224"/>
    </source>
</evidence>